<evidence type="ECO:0000313" key="1">
    <source>
        <dbReference type="EMBL" id="MBW63259.1"/>
    </source>
</evidence>
<organism evidence="1">
    <name type="scientific">Anopheles marajoara</name>
    <dbReference type="NCBI Taxonomy" id="58244"/>
    <lineage>
        <taxon>Eukaryota</taxon>
        <taxon>Metazoa</taxon>
        <taxon>Ecdysozoa</taxon>
        <taxon>Arthropoda</taxon>
        <taxon>Hexapoda</taxon>
        <taxon>Insecta</taxon>
        <taxon>Pterygota</taxon>
        <taxon>Neoptera</taxon>
        <taxon>Endopterygota</taxon>
        <taxon>Diptera</taxon>
        <taxon>Nematocera</taxon>
        <taxon>Culicoidea</taxon>
        <taxon>Culicidae</taxon>
        <taxon>Anophelinae</taxon>
        <taxon>Anopheles</taxon>
    </lineage>
</organism>
<accession>A0A2M4CDB6</accession>
<reference evidence="1" key="1">
    <citation type="submission" date="2018-01" db="EMBL/GenBank/DDBJ databases">
        <title>An insight into the sialome of Amazonian anophelines.</title>
        <authorList>
            <person name="Ribeiro J.M."/>
            <person name="Scarpassa V."/>
            <person name="Calvo E."/>
        </authorList>
    </citation>
    <scope>NUCLEOTIDE SEQUENCE</scope>
    <source>
        <tissue evidence="1">Salivary glands</tissue>
    </source>
</reference>
<dbReference type="AlphaFoldDB" id="A0A2M4CDB6"/>
<proteinExistence type="predicted"/>
<dbReference type="EMBL" id="GGFJ01014118">
    <property type="protein sequence ID" value="MBW63259.1"/>
    <property type="molecule type" value="Transcribed_RNA"/>
</dbReference>
<sequence>MNAGRKMRPSRPSSSSSPLPMATGLCAGSSSWCAIPADQILTNRSQCCSKSTSCSTFASVVRSALAINGTDLAR</sequence>
<name>A0A2M4CDB6_9DIPT</name>
<protein>
    <submittedName>
        <fullName evidence="1">Putative secreted protein</fullName>
    </submittedName>
</protein>